<dbReference type="RefSeq" id="WP_166108359.1">
    <property type="nucleotide sequence ID" value="NZ_JAADJT010000019.1"/>
</dbReference>
<feature type="domain" description="STAS" evidence="7">
    <location>
        <begin position="480"/>
        <end position="577"/>
    </location>
</feature>
<evidence type="ECO:0000256" key="1">
    <source>
        <dbReference type="ARBA" id="ARBA00004141"/>
    </source>
</evidence>
<name>A0ABX0FU58_9BURK</name>
<feature type="transmembrane region" description="Helical" evidence="5">
    <location>
        <begin position="213"/>
        <end position="232"/>
    </location>
</feature>
<evidence type="ECO:0000259" key="7">
    <source>
        <dbReference type="PROSITE" id="PS50801"/>
    </source>
</evidence>
<dbReference type="PROSITE" id="PS50042">
    <property type="entry name" value="CNMP_BINDING_3"/>
    <property type="match status" value="1"/>
</dbReference>
<feature type="transmembrane region" description="Helical" evidence="5">
    <location>
        <begin position="314"/>
        <end position="331"/>
    </location>
</feature>
<comment type="caution">
    <text evidence="8">The sequence shown here is derived from an EMBL/GenBank/DDBJ whole genome shotgun (WGS) entry which is preliminary data.</text>
</comment>
<dbReference type="Proteomes" id="UP000666369">
    <property type="component" value="Unassembled WGS sequence"/>
</dbReference>
<evidence type="ECO:0000259" key="6">
    <source>
        <dbReference type="PROSITE" id="PS50042"/>
    </source>
</evidence>
<dbReference type="PANTHER" id="PTHR43310">
    <property type="entry name" value="SULFATE TRANSPORTER YBAR-RELATED"/>
    <property type="match status" value="1"/>
</dbReference>
<dbReference type="Pfam" id="PF01740">
    <property type="entry name" value="STAS"/>
    <property type="match status" value="1"/>
</dbReference>
<organism evidence="8 9">
    <name type="scientific">Duganella aceris</name>
    <dbReference type="NCBI Taxonomy" id="2703883"/>
    <lineage>
        <taxon>Bacteria</taxon>
        <taxon>Pseudomonadati</taxon>
        <taxon>Pseudomonadota</taxon>
        <taxon>Betaproteobacteria</taxon>
        <taxon>Burkholderiales</taxon>
        <taxon>Oxalobacteraceae</taxon>
        <taxon>Telluria group</taxon>
        <taxon>Duganella</taxon>
    </lineage>
</organism>
<dbReference type="PROSITE" id="PS50801">
    <property type="entry name" value="STAS"/>
    <property type="match status" value="1"/>
</dbReference>
<dbReference type="SUPFAM" id="SSF52091">
    <property type="entry name" value="SpoIIaa-like"/>
    <property type="match status" value="1"/>
</dbReference>
<feature type="transmembrane region" description="Helical" evidence="5">
    <location>
        <begin position="280"/>
        <end position="302"/>
    </location>
</feature>
<reference evidence="9" key="1">
    <citation type="submission" date="2023-07" db="EMBL/GenBank/DDBJ databases">
        <title>Duganella aceri sp. nov., isolated from tree sap.</title>
        <authorList>
            <person name="Kim I.S."/>
        </authorList>
    </citation>
    <scope>NUCLEOTIDE SEQUENCE [LARGE SCALE GENOMIC DNA]</scope>
    <source>
        <strain evidence="9">SAP-35</strain>
    </source>
</reference>
<dbReference type="EMBL" id="JAADJT010000019">
    <property type="protein sequence ID" value="NGZ88239.1"/>
    <property type="molecule type" value="Genomic_DNA"/>
</dbReference>
<keyword evidence="3 5" id="KW-1133">Transmembrane helix</keyword>
<feature type="transmembrane region" description="Helical" evidence="5">
    <location>
        <begin position="28"/>
        <end position="51"/>
    </location>
</feature>
<keyword evidence="2 5" id="KW-0812">Transmembrane</keyword>
<feature type="transmembrane region" description="Helical" evidence="5">
    <location>
        <begin position="114"/>
        <end position="136"/>
    </location>
</feature>
<dbReference type="Gene3D" id="3.30.750.24">
    <property type="entry name" value="STAS domain"/>
    <property type="match status" value="1"/>
</dbReference>
<dbReference type="InterPro" id="IPR014710">
    <property type="entry name" value="RmlC-like_jellyroll"/>
</dbReference>
<dbReference type="Pfam" id="PF00027">
    <property type="entry name" value="cNMP_binding"/>
    <property type="match status" value="1"/>
</dbReference>
<dbReference type="CDD" id="cd07042">
    <property type="entry name" value="STAS_SulP_like_sulfate_transporter"/>
    <property type="match status" value="1"/>
</dbReference>
<sequence length="736" mass="77427">MRATSAAAAVTPPAGPSASLTANIGAGLLSSVVMLCYALSYAALIFSGALAPHLHSGVLVALVSCVVVAPVIALCSSIKFSIGGPDGNSAAILAGMAAGIAADMALSAGAGHDLLATLLAALALSSVATGVLLYLLGASKGSALIQFLPFPVIGGYLAGTGYLLLSGAFRVLTGHGLHWSSLGVLLELQWLAWLPAVVVCAALLIGARKLKRFTLVVPVGIGAGLLVFFAGMRLSGMTLDQAHHLGLLFERVTVSSLQLPLTLPSEQIDWRLIVSHLPEFLAVAAVSALTILLNSAGAGLACRLDPNLNQEMRAAGLANVLSGLAGGMIGYQALSRTMLNRRAGATGRSSGIAAAAGCLVVVIVFPGLIGWMPKSVLVGLQLYIGIGLLEEWLVKSYRKLGRAEYLLIPLIVVVIAAYGVVSGIALGIVAACVLFVVKYGRISVIRNQFDGRSRSSNVERSIDDTALLREHGGLVVGASLHGFLFFATANSILRHLRARLETADAPRYVVLDFRHIHGLDASTSNSFLKLRQICDGAGVRLVLTALCADARKLLTRAGLFSETVMEFDSLDAGLEWVEDRLLARFRPAEAARQSGLAAALRAHFSDDALARLQAQLEPRLLAAGELLFARDDAGDAVYLIEQGRVTVSLPMPDRRALRLRSFGAGTIVGEMALYTQNPRSADVRADVPTLVQRLSLQALHRMEAEDGDTAQQFHRFVVNVLASRLTVANEAVRAAY</sequence>
<comment type="subcellular location">
    <subcellularLocation>
        <location evidence="1">Membrane</location>
        <topology evidence="1">Multi-pass membrane protein</topology>
    </subcellularLocation>
</comment>
<dbReference type="InterPro" id="IPR018488">
    <property type="entry name" value="cNMP-bd_CS"/>
</dbReference>
<feature type="transmembrane region" description="Helical" evidence="5">
    <location>
        <begin position="90"/>
        <end position="108"/>
    </location>
</feature>
<dbReference type="CDD" id="cd00038">
    <property type="entry name" value="CAP_ED"/>
    <property type="match status" value="1"/>
</dbReference>
<accession>A0ABX0FU58</accession>
<evidence type="ECO:0000256" key="5">
    <source>
        <dbReference type="SAM" id="Phobius"/>
    </source>
</evidence>
<gene>
    <name evidence="8" type="ORF">GW587_28795</name>
</gene>
<keyword evidence="9" id="KW-1185">Reference proteome</keyword>
<feature type="transmembrane region" description="Helical" evidence="5">
    <location>
        <begin position="57"/>
        <end position="78"/>
    </location>
</feature>
<evidence type="ECO:0000256" key="2">
    <source>
        <dbReference type="ARBA" id="ARBA00022692"/>
    </source>
</evidence>
<evidence type="ECO:0000313" key="8">
    <source>
        <dbReference type="EMBL" id="NGZ88239.1"/>
    </source>
</evidence>
<protein>
    <submittedName>
        <fullName evidence="8">SLC26A/SulP transporter family protein</fullName>
    </submittedName>
</protein>
<feature type="transmembrane region" description="Helical" evidence="5">
    <location>
        <begin position="406"/>
        <end position="437"/>
    </location>
</feature>
<dbReference type="InterPro" id="IPR036513">
    <property type="entry name" value="STAS_dom_sf"/>
</dbReference>
<dbReference type="InterPro" id="IPR000595">
    <property type="entry name" value="cNMP-bd_dom"/>
</dbReference>
<evidence type="ECO:0000256" key="3">
    <source>
        <dbReference type="ARBA" id="ARBA00022989"/>
    </source>
</evidence>
<dbReference type="Pfam" id="PF00916">
    <property type="entry name" value="Sulfate_transp"/>
    <property type="match status" value="1"/>
</dbReference>
<proteinExistence type="predicted"/>
<keyword evidence="4 5" id="KW-0472">Membrane</keyword>
<feature type="transmembrane region" description="Helical" evidence="5">
    <location>
        <begin position="148"/>
        <end position="168"/>
    </location>
</feature>
<evidence type="ECO:0000313" key="9">
    <source>
        <dbReference type="Proteomes" id="UP000666369"/>
    </source>
</evidence>
<dbReference type="InterPro" id="IPR002645">
    <property type="entry name" value="STAS_dom"/>
</dbReference>
<evidence type="ECO:0000256" key="4">
    <source>
        <dbReference type="ARBA" id="ARBA00023136"/>
    </source>
</evidence>
<dbReference type="PROSITE" id="PS00889">
    <property type="entry name" value="CNMP_BINDING_2"/>
    <property type="match status" value="1"/>
</dbReference>
<feature type="transmembrane region" description="Helical" evidence="5">
    <location>
        <begin position="351"/>
        <end position="369"/>
    </location>
</feature>
<dbReference type="InterPro" id="IPR052706">
    <property type="entry name" value="Membrane-Transporter-like"/>
</dbReference>
<dbReference type="InterPro" id="IPR018490">
    <property type="entry name" value="cNMP-bd_dom_sf"/>
</dbReference>
<dbReference type="InterPro" id="IPR011547">
    <property type="entry name" value="SLC26A/SulP_dom"/>
</dbReference>
<feature type="domain" description="Cyclic nucleotide-binding" evidence="6">
    <location>
        <begin position="600"/>
        <end position="702"/>
    </location>
</feature>
<dbReference type="PANTHER" id="PTHR43310:SF1">
    <property type="entry name" value="SULFATE TRANSPORTER YBAR-RELATED"/>
    <property type="match status" value="1"/>
</dbReference>
<dbReference type="SUPFAM" id="SSF51206">
    <property type="entry name" value="cAMP-binding domain-like"/>
    <property type="match status" value="1"/>
</dbReference>
<dbReference type="Gene3D" id="2.60.120.10">
    <property type="entry name" value="Jelly Rolls"/>
    <property type="match status" value="1"/>
</dbReference>
<feature type="transmembrane region" description="Helical" evidence="5">
    <location>
        <begin position="188"/>
        <end position="206"/>
    </location>
</feature>
<dbReference type="SMART" id="SM00100">
    <property type="entry name" value="cNMP"/>
    <property type="match status" value="1"/>
</dbReference>